<dbReference type="EMBL" id="AKWZ02000010">
    <property type="protein sequence ID" value="EPG73822.1"/>
    <property type="molecule type" value="Genomic_DNA"/>
</dbReference>
<evidence type="ECO:0000313" key="1">
    <source>
        <dbReference type="EMBL" id="EPG73822.1"/>
    </source>
</evidence>
<comment type="caution">
    <text evidence="1">The sequence shown here is derived from an EMBL/GenBank/DDBJ whole genome shotgun (WGS) entry which is preliminary data.</text>
</comment>
<evidence type="ECO:0000313" key="2">
    <source>
        <dbReference type="Proteomes" id="UP000014540"/>
    </source>
</evidence>
<proteinExistence type="predicted"/>
<dbReference type="STRING" id="1193011.LEP1GSC058_3121"/>
<keyword evidence="2" id="KW-1185">Reference proteome</keyword>
<sequence>MGARLVTCIFGLMSFDGNFKGKYVLKHLCQREIFCKKFSCMKLFHR</sequence>
<reference evidence="1" key="1">
    <citation type="submission" date="2013-04" db="EMBL/GenBank/DDBJ databases">
        <authorList>
            <person name="Harkins D.M."/>
            <person name="Durkin A.S."/>
            <person name="Selengut J.D."/>
            <person name="Sanka R."/>
            <person name="DePew J."/>
            <person name="Purushe J."/>
            <person name="Ahmed A."/>
            <person name="van der Linden H."/>
            <person name="Goris M.G.A."/>
            <person name="Hartskeerl R.A."/>
            <person name="Vinetz J.M."/>
            <person name="Sutton G.G."/>
            <person name="Nelson W.C."/>
            <person name="Fouts D.E."/>
        </authorList>
    </citation>
    <scope>NUCLEOTIDE SEQUENCE [LARGE SCALE GENOMIC DNA]</scope>
    <source>
        <strain evidence="1">BUT 6</strain>
    </source>
</reference>
<name>S3W0F6_9LEPT</name>
<protein>
    <submittedName>
        <fullName evidence="1">Uncharacterized protein</fullName>
    </submittedName>
</protein>
<accession>S3W0F6</accession>
<gene>
    <name evidence="1" type="ORF">LEP1GSC058_3121</name>
</gene>
<dbReference type="AlphaFoldDB" id="S3W0F6"/>
<organism evidence="1 2">
    <name type="scientific">Leptospira fainei serovar Hurstbridge str. BUT 6</name>
    <dbReference type="NCBI Taxonomy" id="1193011"/>
    <lineage>
        <taxon>Bacteria</taxon>
        <taxon>Pseudomonadati</taxon>
        <taxon>Spirochaetota</taxon>
        <taxon>Spirochaetia</taxon>
        <taxon>Leptospirales</taxon>
        <taxon>Leptospiraceae</taxon>
        <taxon>Leptospira</taxon>
    </lineage>
</organism>
<dbReference type="Proteomes" id="UP000014540">
    <property type="component" value="Unassembled WGS sequence"/>
</dbReference>